<dbReference type="InterPro" id="IPR000980">
    <property type="entry name" value="SH2"/>
</dbReference>
<comment type="caution">
    <text evidence="5">The sequence shown here is derived from an EMBL/GenBank/DDBJ whole genome shotgun (WGS) entry which is preliminary data.</text>
</comment>
<dbReference type="GO" id="GO:0001784">
    <property type="term" value="F:phosphotyrosine residue binding"/>
    <property type="evidence" value="ECO:0007669"/>
    <property type="project" value="TreeGrafter"/>
</dbReference>
<gene>
    <name evidence="5" type="ORF">RDWZM_010227</name>
</gene>
<evidence type="ECO:0000256" key="3">
    <source>
        <dbReference type="SAM" id="MobiDB-lite"/>
    </source>
</evidence>
<dbReference type="PANTHER" id="PTHR15127:SF32">
    <property type="entry name" value="HEAVYWEIGHT, ISOFORM A"/>
    <property type="match status" value="1"/>
</dbReference>
<reference evidence="5" key="1">
    <citation type="submission" date="2022-12" db="EMBL/GenBank/DDBJ databases">
        <title>Genome assemblies of Blomia tropicalis.</title>
        <authorList>
            <person name="Cui Y."/>
        </authorList>
    </citation>
    <scope>NUCLEOTIDE SEQUENCE</scope>
    <source>
        <tissue evidence="5">Adult mites</tissue>
    </source>
</reference>
<dbReference type="InterPro" id="IPR036860">
    <property type="entry name" value="SH2_dom_sf"/>
</dbReference>
<evidence type="ECO:0000259" key="4">
    <source>
        <dbReference type="PROSITE" id="PS50001"/>
    </source>
</evidence>
<dbReference type="PROSITE" id="PS50001">
    <property type="entry name" value="SH2"/>
    <property type="match status" value="1"/>
</dbReference>
<keyword evidence="6" id="KW-1185">Reference proteome</keyword>
<feature type="compositionally biased region" description="Low complexity" evidence="3">
    <location>
        <begin position="151"/>
        <end position="168"/>
    </location>
</feature>
<accession>A0A9Q0M0K7</accession>
<proteinExistence type="predicted"/>
<feature type="region of interest" description="Disordered" evidence="3">
    <location>
        <begin position="1"/>
        <end position="87"/>
    </location>
</feature>
<evidence type="ECO:0000313" key="6">
    <source>
        <dbReference type="Proteomes" id="UP001142055"/>
    </source>
</evidence>
<organism evidence="5 6">
    <name type="scientific">Blomia tropicalis</name>
    <name type="common">Mite</name>
    <dbReference type="NCBI Taxonomy" id="40697"/>
    <lineage>
        <taxon>Eukaryota</taxon>
        <taxon>Metazoa</taxon>
        <taxon>Ecdysozoa</taxon>
        <taxon>Arthropoda</taxon>
        <taxon>Chelicerata</taxon>
        <taxon>Arachnida</taxon>
        <taxon>Acari</taxon>
        <taxon>Acariformes</taxon>
        <taxon>Sarcoptiformes</taxon>
        <taxon>Astigmata</taxon>
        <taxon>Glycyphagoidea</taxon>
        <taxon>Echimyopodidae</taxon>
        <taxon>Blomia</taxon>
    </lineage>
</organism>
<dbReference type="PANTHER" id="PTHR15127">
    <property type="entry name" value="HEAVYWEIGHT, ISOFORM A"/>
    <property type="match status" value="1"/>
</dbReference>
<dbReference type="Gene3D" id="3.30.505.10">
    <property type="entry name" value="SH2 domain"/>
    <property type="match status" value="1"/>
</dbReference>
<evidence type="ECO:0000256" key="1">
    <source>
        <dbReference type="ARBA" id="ARBA00022999"/>
    </source>
</evidence>
<keyword evidence="1 2" id="KW-0727">SH2 domain</keyword>
<dbReference type="SMART" id="SM00252">
    <property type="entry name" value="SH2"/>
    <property type="match status" value="1"/>
</dbReference>
<feature type="compositionally biased region" description="Low complexity" evidence="3">
    <location>
        <begin position="194"/>
        <end position="218"/>
    </location>
</feature>
<dbReference type="AlphaFoldDB" id="A0A9Q0M0K7"/>
<evidence type="ECO:0000313" key="5">
    <source>
        <dbReference type="EMBL" id="KAJ6215727.1"/>
    </source>
</evidence>
<feature type="region of interest" description="Disordered" evidence="3">
    <location>
        <begin position="138"/>
        <end position="178"/>
    </location>
</feature>
<sequence>MPSPLNTPTGDLPINSIFKIDIGNDDKSSKKINRSGCQSQQQQQQQQQQQGCSTSTSSPSLIPIPPPAPGPMSNNNGLDGQTHQHNHNGKRVEMSFESNHNGVDEEHGPVKIANGQAIQSYKTNLTLNLAECNGGNDDSVFVKPKPPPPLKGKATPPASIGNQQQQQQSKSIGLSMNTGSIRHRRARLHLRLANEQQQQSMDSADSSSESTNGSSPRSAPIPLCSPLTINCNPLTIDPALLKDQAEHSRDNGWLGQRRKRPVFNFHKSDKSLNLFDAIRFDSSLPIERQSWFHGSINKMDAEFLLRETKPGTYLVRKGEQRNSVVYSLSVRSILGVMHVRIYQKMDNGPFTLGTTCEEYFETIPLLIEHFSMNGLPIQGAEHVALIYPMDIQLL</sequence>
<feature type="compositionally biased region" description="Low complexity" evidence="3">
    <location>
        <begin position="35"/>
        <end position="61"/>
    </location>
</feature>
<feature type="region of interest" description="Disordered" evidence="3">
    <location>
        <begin position="194"/>
        <end position="222"/>
    </location>
</feature>
<dbReference type="SUPFAM" id="SSF55550">
    <property type="entry name" value="SH2 domain"/>
    <property type="match status" value="1"/>
</dbReference>
<name>A0A9Q0M0K7_BLOTA</name>
<protein>
    <recommendedName>
        <fullName evidence="4">SH2 domain-containing protein</fullName>
    </recommendedName>
</protein>
<feature type="compositionally biased region" description="Polar residues" evidence="3">
    <location>
        <begin position="72"/>
        <end position="83"/>
    </location>
</feature>
<dbReference type="PRINTS" id="PR00401">
    <property type="entry name" value="SH2DOMAIN"/>
</dbReference>
<dbReference type="Pfam" id="PF00017">
    <property type="entry name" value="SH2"/>
    <property type="match status" value="1"/>
</dbReference>
<evidence type="ECO:0000256" key="2">
    <source>
        <dbReference type="PROSITE-ProRule" id="PRU00191"/>
    </source>
</evidence>
<dbReference type="EMBL" id="JAPWDV010000004">
    <property type="protein sequence ID" value="KAJ6215727.1"/>
    <property type="molecule type" value="Genomic_DNA"/>
</dbReference>
<feature type="compositionally biased region" description="Polar residues" evidence="3">
    <location>
        <begin position="169"/>
        <end position="178"/>
    </location>
</feature>
<dbReference type="InterPro" id="IPR051846">
    <property type="entry name" value="SH2_domain_adapters"/>
</dbReference>
<feature type="domain" description="SH2" evidence="4">
    <location>
        <begin position="291"/>
        <end position="389"/>
    </location>
</feature>
<dbReference type="Proteomes" id="UP001142055">
    <property type="component" value="Chromosome 4"/>
</dbReference>